<keyword evidence="1" id="KW-0812">Transmembrane</keyword>
<keyword evidence="1" id="KW-1133">Transmembrane helix</keyword>
<feature type="transmembrane region" description="Helical" evidence="1">
    <location>
        <begin position="15"/>
        <end position="39"/>
    </location>
</feature>
<dbReference type="EMBL" id="LRBV02000004">
    <property type="status" value="NOT_ANNOTATED_CDS"/>
    <property type="molecule type" value="Genomic_DNA"/>
</dbReference>
<evidence type="ECO:0008006" key="4">
    <source>
        <dbReference type="Google" id="ProtNLM"/>
    </source>
</evidence>
<keyword evidence="3" id="KW-1185">Reference proteome</keyword>
<keyword evidence="1" id="KW-0472">Membrane</keyword>
<dbReference type="AlphaFoldDB" id="A0A7N2LGV7"/>
<accession>A0A7N2LGV7</accession>
<proteinExistence type="predicted"/>
<dbReference type="Gramene" id="QL04p063754:mrna">
    <property type="protein sequence ID" value="QL04p063754:mrna"/>
    <property type="gene ID" value="QL04p063754"/>
</dbReference>
<reference evidence="2 3" key="1">
    <citation type="journal article" date="2016" name="G3 (Bethesda)">
        <title>First Draft Assembly and Annotation of the Genome of a California Endemic Oak Quercus lobata Nee (Fagaceae).</title>
        <authorList>
            <person name="Sork V.L."/>
            <person name="Fitz-Gibbon S.T."/>
            <person name="Puiu D."/>
            <person name="Crepeau M."/>
            <person name="Gugger P.F."/>
            <person name="Sherman R."/>
            <person name="Stevens K."/>
            <person name="Langley C.H."/>
            <person name="Pellegrini M."/>
            <person name="Salzberg S.L."/>
        </authorList>
    </citation>
    <scope>NUCLEOTIDE SEQUENCE [LARGE SCALE GENOMIC DNA]</scope>
    <source>
        <strain evidence="2 3">cv. SW786</strain>
    </source>
</reference>
<organism evidence="2 3">
    <name type="scientific">Quercus lobata</name>
    <name type="common">Valley oak</name>
    <dbReference type="NCBI Taxonomy" id="97700"/>
    <lineage>
        <taxon>Eukaryota</taxon>
        <taxon>Viridiplantae</taxon>
        <taxon>Streptophyta</taxon>
        <taxon>Embryophyta</taxon>
        <taxon>Tracheophyta</taxon>
        <taxon>Spermatophyta</taxon>
        <taxon>Magnoliopsida</taxon>
        <taxon>eudicotyledons</taxon>
        <taxon>Gunneridae</taxon>
        <taxon>Pentapetalae</taxon>
        <taxon>rosids</taxon>
        <taxon>fabids</taxon>
        <taxon>Fagales</taxon>
        <taxon>Fagaceae</taxon>
        <taxon>Quercus</taxon>
    </lineage>
</organism>
<sequence>MEKLDISQRGSQAKIFGTVVAFAGATLMTLYKGIVLISIHTQHSHQTVSSKASMDKNWDHSYAHHFKPFILCILHLTGDNAINEYRTLL</sequence>
<dbReference type="EnsemblPlants" id="QL04p063754:mrna">
    <property type="protein sequence ID" value="QL04p063754:mrna"/>
    <property type="gene ID" value="QL04p063754"/>
</dbReference>
<evidence type="ECO:0000256" key="1">
    <source>
        <dbReference type="SAM" id="Phobius"/>
    </source>
</evidence>
<dbReference type="InParanoid" id="A0A7N2LGV7"/>
<evidence type="ECO:0000313" key="2">
    <source>
        <dbReference type="EnsemblPlants" id="QL04p063754:mrna"/>
    </source>
</evidence>
<protein>
    <recommendedName>
        <fullName evidence="4">WAT1-related protein</fullName>
    </recommendedName>
</protein>
<dbReference type="Proteomes" id="UP000594261">
    <property type="component" value="Chromosome 4"/>
</dbReference>
<reference evidence="2" key="2">
    <citation type="submission" date="2021-01" db="UniProtKB">
        <authorList>
            <consortium name="EnsemblPlants"/>
        </authorList>
    </citation>
    <scope>IDENTIFICATION</scope>
</reference>
<name>A0A7N2LGV7_QUELO</name>
<evidence type="ECO:0000313" key="3">
    <source>
        <dbReference type="Proteomes" id="UP000594261"/>
    </source>
</evidence>